<keyword evidence="3 9" id="KW-0732">Signal</keyword>
<dbReference type="GO" id="GO:0016491">
    <property type="term" value="F:oxidoreductase activity"/>
    <property type="evidence" value="ECO:0007669"/>
    <property type="project" value="InterPro"/>
</dbReference>
<dbReference type="InterPro" id="IPR050824">
    <property type="entry name" value="Thiol_disulfide_DsbA"/>
</dbReference>
<evidence type="ECO:0000259" key="10">
    <source>
        <dbReference type="PROSITE" id="PS51352"/>
    </source>
</evidence>
<dbReference type="PANTHER" id="PTHR35891:SF2">
    <property type="entry name" value="THIOL:DISULFIDE INTERCHANGE PROTEIN DSBA"/>
    <property type="match status" value="1"/>
</dbReference>
<evidence type="ECO:0000256" key="9">
    <source>
        <dbReference type="SAM" id="SignalP"/>
    </source>
</evidence>
<comment type="similarity">
    <text evidence="2">Belongs to the thioredoxin family. DsbA subfamily.</text>
</comment>
<evidence type="ECO:0000313" key="11">
    <source>
        <dbReference type="EMBL" id="RKF22206.1"/>
    </source>
</evidence>
<keyword evidence="12" id="KW-1185">Reference proteome</keyword>
<evidence type="ECO:0000256" key="3">
    <source>
        <dbReference type="ARBA" id="ARBA00022729"/>
    </source>
</evidence>
<dbReference type="EMBL" id="RAQO01000001">
    <property type="protein sequence ID" value="RKF22206.1"/>
    <property type="molecule type" value="Genomic_DNA"/>
</dbReference>
<protein>
    <recommendedName>
        <fullName evidence="7">Thiol:disulfide interchange protein</fullName>
    </recommendedName>
</protein>
<name>A0A420ENP2_9ALTE</name>
<comment type="subcellular location">
    <subcellularLocation>
        <location evidence="1 7">Periplasm</location>
    </subcellularLocation>
</comment>
<evidence type="ECO:0000256" key="8">
    <source>
        <dbReference type="PIRSR" id="PIRSR001488-1"/>
    </source>
</evidence>
<feature type="disulfide bond" description="Redox-active" evidence="8">
    <location>
        <begin position="49"/>
        <end position="52"/>
    </location>
</feature>
<dbReference type="Gene3D" id="3.40.30.10">
    <property type="entry name" value="Glutaredoxin"/>
    <property type="match status" value="1"/>
</dbReference>
<evidence type="ECO:0000256" key="7">
    <source>
        <dbReference type="PIRNR" id="PIRNR001488"/>
    </source>
</evidence>
<dbReference type="InterPro" id="IPR023205">
    <property type="entry name" value="DsbA/DsbL"/>
</dbReference>
<evidence type="ECO:0000256" key="5">
    <source>
        <dbReference type="ARBA" id="ARBA00023157"/>
    </source>
</evidence>
<dbReference type="Proteomes" id="UP000286482">
    <property type="component" value="Unassembled WGS sequence"/>
</dbReference>
<accession>A0A420ENP2</accession>
<dbReference type="PANTHER" id="PTHR35891">
    <property type="entry name" value="THIOL:DISULFIDE INTERCHANGE PROTEIN DSBA"/>
    <property type="match status" value="1"/>
</dbReference>
<comment type="caution">
    <text evidence="11">The sequence shown here is derived from an EMBL/GenBank/DDBJ whole genome shotgun (WGS) entry which is preliminary data.</text>
</comment>
<feature type="domain" description="Thioredoxin" evidence="10">
    <location>
        <begin position="2"/>
        <end position="147"/>
    </location>
</feature>
<dbReference type="CDD" id="cd03019">
    <property type="entry name" value="DsbA_DsbA"/>
    <property type="match status" value="1"/>
</dbReference>
<dbReference type="Pfam" id="PF01323">
    <property type="entry name" value="DSBA"/>
    <property type="match status" value="1"/>
</dbReference>
<dbReference type="RefSeq" id="WP_120353009.1">
    <property type="nucleotide sequence ID" value="NZ_RAQO01000001.1"/>
</dbReference>
<dbReference type="PROSITE" id="PS51352">
    <property type="entry name" value="THIOREDOXIN_2"/>
    <property type="match status" value="1"/>
</dbReference>
<evidence type="ECO:0000256" key="4">
    <source>
        <dbReference type="ARBA" id="ARBA00022764"/>
    </source>
</evidence>
<gene>
    <name evidence="11" type="ORF">DBZ36_00745</name>
</gene>
<proteinExistence type="inferred from homology"/>
<keyword evidence="6" id="KW-0676">Redox-active center</keyword>
<dbReference type="AlphaFoldDB" id="A0A420ENP2"/>
<dbReference type="InterPro" id="IPR001853">
    <property type="entry name" value="DSBA-like_thioredoxin_dom"/>
</dbReference>
<evidence type="ECO:0000256" key="6">
    <source>
        <dbReference type="ARBA" id="ARBA00023284"/>
    </source>
</evidence>
<evidence type="ECO:0000256" key="1">
    <source>
        <dbReference type="ARBA" id="ARBA00004418"/>
    </source>
</evidence>
<dbReference type="InterPro" id="IPR013766">
    <property type="entry name" value="Thioredoxin_domain"/>
</dbReference>
<evidence type="ECO:0000313" key="12">
    <source>
        <dbReference type="Proteomes" id="UP000286482"/>
    </source>
</evidence>
<feature type="signal peptide" evidence="9">
    <location>
        <begin position="1"/>
        <end position="19"/>
    </location>
</feature>
<evidence type="ECO:0000256" key="2">
    <source>
        <dbReference type="ARBA" id="ARBA00005791"/>
    </source>
</evidence>
<dbReference type="InterPro" id="IPR036249">
    <property type="entry name" value="Thioredoxin-like_sf"/>
</dbReference>
<feature type="chain" id="PRO_5019161264" description="Thiol:disulfide interchange protein" evidence="9">
    <location>
        <begin position="20"/>
        <end position="199"/>
    </location>
</feature>
<dbReference type="GO" id="GO:0042597">
    <property type="term" value="C:periplasmic space"/>
    <property type="evidence" value="ECO:0007669"/>
    <property type="project" value="UniProtKB-SubCell"/>
</dbReference>
<dbReference type="PIRSF" id="PIRSF001488">
    <property type="entry name" value="Tdi_protein"/>
    <property type="match status" value="1"/>
</dbReference>
<keyword evidence="5 7" id="KW-1015">Disulfide bond</keyword>
<dbReference type="OrthoDB" id="9784896at2"/>
<reference evidence="11 12" key="1">
    <citation type="submission" date="2018-09" db="EMBL/GenBank/DDBJ databases">
        <authorList>
            <person name="Wang Z."/>
        </authorList>
    </citation>
    <scope>NUCLEOTIDE SEQUENCE [LARGE SCALE GENOMIC DNA]</scope>
    <source>
        <strain evidence="11 12">ALS 81</strain>
    </source>
</reference>
<organism evidence="11 12">
    <name type="scientific">Alginatibacterium sediminis</name>
    <dbReference type="NCBI Taxonomy" id="2164068"/>
    <lineage>
        <taxon>Bacteria</taxon>
        <taxon>Pseudomonadati</taxon>
        <taxon>Pseudomonadota</taxon>
        <taxon>Gammaproteobacteria</taxon>
        <taxon>Alteromonadales</taxon>
        <taxon>Alteromonadaceae</taxon>
        <taxon>Alginatibacterium</taxon>
    </lineage>
</organism>
<dbReference type="SUPFAM" id="SSF52833">
    <property type="entry name" value="Thioredoxin-like"/>
    <property type="match status" value="1"/>
</dbReference>
<keyword evidence="4 7" id="KW-0574">Periplasm</keyword>
<sequence length="199" mass="22198">MKKLMIAALVFCLSPWVQAASFKEGTHYEVVNSQASASPEIVEFFSYYCPACKNFEGAAAQIEQNLPDNVAFKKSHVKFLGDYGAELVRAYAVAKSLKVEEEFSQVVFSMLGGHGLPIKSEDDLRKIFLSIGIDNDQYDSANKSFIVSGMTTKMNKDAEKFDIRRTPSLLVNEKYLVTLSSITTIDELQDLLVYLSKNP</sequence>